<evidence type="ECO:0008006" key="2">
    <source>
        <dbReference type="Google" id="ProtNLM"/>
    </source>
</evidence>
<dbReference type="AlphaFoldDB" id="A0A3B0RY25"/>
<evidence type="ECO:0000313" key="1">
    <source>
        <dbReference type="EMBL" id="VAV88235.1"/>
    </source>
</evidence>
<dbReference type="InterPro" id="IPR011990">
    <property type="entry name" value="TPR-like_helical_dom_sf"/>
</dbReference>
<sequence length="121" mass="13044">MFKKSFMVILGLITGVLLSAVTLSTAHAGTRTNGPIELAKVEDPASEKKCLEAFVNSNFDFAHPLCLSLAQLGMKDAQLVTGLMYAFGEGTEKNDELARLWLKEAVRNGSAEAKEVLGEID</sequence>
<dbReference type="SMART" id="SM00671">
    <property type="entry name" value="SEL1"/>
    <property type="match status" value="1"/>
</dbReference>
<name>A0A3B0RY25_9ZZZZ</name>
<protein>
    <recommendedName>
        <fullName evidence="2">Sel1 repeat family protein</fullName>
    </recommendedName>
</protein>
<dbReference type="Gene3D" id="1.25.40.10">
    <property type="entry name" value="Tetratricopeptide repeat domain"/>
    <property type="match status" value="1"/>
</dbReference>
<accession>A0A3B0RY25</accession>
<dbReference type="InterPro" id="IPR006597">
    <property type="entry name" value="Sel1-like"/>
</dbReference>
<gene>
    <name evidence="1" type="ORF">MNBD_ALPHA02-1716</name>
</gene>
<dbReference type="EMBL" id="UOED01000031">
    <property type="protein sequence ID" value="VAV88235.1"/>
    <property type="molecule type" value="Genomic_DNA"/>
</dbReference>
<organism evidence="1">
    <name type="scientific">hydrothermal vent metagenome</name>
    <dbReference type="NCBI Taxonomy" id="652676"/>
    <lineage>
        <taxon>unclassified sequences</taxon>
        <taxon>metagenomes</taxon>
        <taxon>ecological metagenomes</taxon>
    </lineage>
</organism>
<dbReference type="SUPFAM" id="SSF81901">
    <property type="entry name" value="HCP-like"/>
    <property type="match status" value="1"/>
</dbReference>
<reference evidence="1" key="1">
    <citation type="submission" date="2018-06" db="EMBL/GenBank/DDBJ databases">
        <authorList>
            <person name="Zhirakovskaya E."/>
        </authorList>
    </citation>
    <scope>NUCLEOTIDE SEQUENCE</scope>
</reference>
<proteinExistence type="predicted"/>